<dbReference type="RefSeq" id="WP_382168610.1">
    <property type="nucleotide sequence ID" value="NZ_JBHTBR010000005.1"/>
</dbReference>
<comment type="caution">
    <text evidence="12">The sequence shown here is derived from an EMBL/GenBank/DDBJ whole genome shotgun (WGS) entry which is preliminary data.</text>
</comment>
<proteinExistence type="inferred from homology"/>
<comment type="similarity">
    <text evidence="3">Belongs to the radical SAM superfamily. KamA family.</text>
</comment>
<evidence type="ECO:0000256" key="6">
    <source>
        <dbReference type="ARBA" id="ARBA00022723"/>
    </source>
</evidence>
<keyword evidence="10" id="KW-0413">Isomerase</keyword>
<keyword evidence="9" id="KW-0411">Iron-sulfur</keyword>
<name>A0ABW2IML5_9PROT</name>
<evidence type="ECO:0000313" key="12">
    <source>
        <dbReference type="EMBL" id="MFC7292267.1"/>
    </source>
</evidence>
<dbReference type="NCBIfam" id="TIGR00238">
    <property type="entry name" value="KamA family radical SAM protein"/>
    <property type="match status" value="1"/>
</dbReference>
<dbReference type="PROSITE" id="PS51918">
    <property type="entry name" value="RADICAL_SAM"/>
    <property type="match status" value="1"/>
</dbReference>
<accession>A0ABW2IML5</accession>
<dbReference type="Pfam" id="PF04055">
    <property type="entry name" value="Radical_SAM"/>
    <property type="match status" value="1"/>
</dbReference>
<dbReference type="PANTHER" id="PTHR30538">
    <property type="entry name" value="LYSINE 2,3-AMINOMUTASE-RELATED"/>
    <property type="match status" value="1"/>
</dbReference>
<dbReference type="Gene3D" id="3.20.20.70">
    <property type="entry name" value="Aldolase class I"/>
    <property type="match status" value="1"/>
</dbReference>
<evidence type="ECO:0000259" key="11">
    <source>
        <dbReference type="PROSITE" id="PS51918"/>
    </source>
</evidence>
<evidence type="ECO:0000256" key="8">
    <source>
        <dbReference type="ARBA" id="ARBA00023004"/>
    </source>
</evidence>
<dbReference type="SUPFAM" id="SSF102114">
    <property type="entry name" value="Radical SAM enzymes"/>
    <property type="match status" value="1"/>
</dbReference>
<keyword evidence="8" id="KW-0408">Iron</keyword>
<evidence type="ECO:0000256" key="7">
    <source>
        <dbReference type="ARBA" id="ARBA00022898"/>
    </source>
</evidence>
<dbReference type="Proteomes" id="UP001596492">
    <property type="component" value="Unassembled WGS sequence"/>
</dbReference>
<comment type="cofactor">
    <cofactor evidence="2">
        <name>[4Fe-4S] cluster</name>
        <dbReference type="ChEBI" id="CHEBI:49883"/>
    </cofactor>
</comment>
<dbReference type="InterPro" id="IPR058240">
    <property type="entry name" value="rSAM_sf"/>
</dbReference>
<evidence type="ECO:0000256" key="2">
    <source>
        <dbReference type="ARBA" id="ARBA00001966"/>
    </source>
</evidence>
<dbReference type="CDD" id="cd01335">
    <property type="entry name" value="Radical_SAM"/>
    <property type="match status" value="1"/>
</dbReference>
<keyword evidence="5" id="KW-0949">S-adenosyl-L-methionine</keyword>
<comment type="cofactor">
    <cofactor evidence="1">
        <name>pyridoxal 5'-phosphate</name>
        <dbReference type="ChEBI" id="CHEBI:597326"/>
    </cofactor>
</comment>
<dbReference type="NCBIfam" id="TIGR03822">
    <property type="entry name" value="AblA_like_2"/>
    <property type="match status" value="1"/>
</dbReference>
<keyword evidence="6" id="KW-0479">Metal-binding</keyword>
<evidence type="ECO:0000256" key="9">
    <source>
        <dbReference type="ARBA" id="ARBA00023014"/>
    </source>
</evidence>
<dbReference type="InterPro" id="IPR022447">
    <property type="entry name" value="Lys_aminomutase-rel"/>
</dbReference>
<evidence type="ECO:0000256" key="1">
    <source>
        <dbReference type="ARBA" id="ARBA00001933"/>
    </source>
</evidence>
<dbReference type="EMBL" id="JBHTBR010000005">
    <property type="protein sequence ID" value="MFC7292267.1"/>
    <property type="molecule type" value="Genomic_DNA"/>
</dbReference>
<evidence type="ECO:0000313" key="13">
    <source>
        <dbReference type="Proteomes" id="UP001596492"/>
    </source>
</evidence>
<reference evidence="13" key="1">
    <citation type="journal article" date="2019" name="Int. J. Syst. Evol. Microbiol.">
        <title>The Global Catalogue of Microorganisms (GCM) 10K type strain sequencing project: providing services to taxonomists for standard genome sequencing and annotation.</title>
        <authorList>
            <consortium name="The Broad Institute Genomics Platform"/>
            <consortium name="The Broad Institute Genome Sequencing Center for Infectious Disease"/>
            <person name="Wu L."/>
            <person name="Ma J."/>
        </authorList>
    </citation>
    <scope>NUCLEOTIDE SEQUENCE [LARGE SCALE GENOMIC DNA]</scope>
    <source>
        <strain evidence="13">CCUG 51308</strain>
    </source>
</reference>
<keyword evidence="7" id="KW-0663">Pyridoxal phosphate</keyword>
<evidence type="ECO:0000256" key="10">
    <source>
        <dbReference type="ARBA" id="ARBA00023235"/>
    </source>
</evidence>
<sequence length="356" mass="39800">MNKTATKAKYPTLRTAEDFVARGLTSTENTKNIKAVGEKYAIAMTSNFVDAIADTHPDDPVLRQFLPSIEELQTTPEELDDPIGDHPNTPVKGIVHRHKDRVLLKIVSVCPVYCRFCFRREMIGPDKDNMLRPEEVDAALDYIASHPEIWEVILTGGDPMMLSPKRAKDLTKRLESISHVKVIRWHTRIPVAQPEKVTDEYVSAITSHTKSVYVALHSNHANEFTPAAKSACARLVNAGIPMISQTVLLKGINDNLEALSALMRTFVENRIRPYYLHHPDFAPGTSHFRVSVQQGQKLMDGLRNTLSGLCTPTYVVDIPGGVSKAIVTPSDARFADEKLELRGQDGKWRAYPPQRD</sequence>
<evidence type="ECO:0000256" key="3">
    <source>
        <dbReference type="ARBA" id="ARBA00008703"/>
    </source>
</evidence>
<dbReference type="InterPro" id="IPR003739">
    <property type="entry name" value="Lys_aminomutase/Glu_NH3_mut"/>
</dbReference>
<feature type="domain" description="Radical SAM core" evidence="11">
    <location>
        <begin position="96"/>
        <end position="309"/>
    </location>
</feature>
<gene>
    <name evidence="12" type="ORF">ACFQS8_11610</name>
</gene>
<dbReference type="SFLD" id="SFLDS00029">
    <property type="entry name" value="Radical_SAM"/>
    <property type="match status" value="1"/>
</dbReference>
<keyword evidence="13" id="KW-1185">Reference proteome</keyword>
<dbReference type="InterPro" id="IPR013785">
    <property type="entry name" value="Aldolase_TIM"/>
</dbReference>
<dbReference type="PANTHER" id="PTHR30538:SF1">
    <property type="entry name" value="L-LYSINE 2,3-AMINOMUTASE"/>
    <property type="match status" value="1"/>
</dbReference>
<organism evidence="12 13">
    <name type="scientific">Hirschia litorea</name>
    <dbReference type="NCBI Taxonomy" id="1199156"/>
    <lineage>
        <taxon>Bacteria</taxon>
        <taxon>Pseudomonadati</taxon>
        <taxon>Pseudomonadota</taxon>
        <taxon>Alphaproteobacteria</taxon>
        <taxon>Hyphomonadales</taxon>
        <taxon>Hyphomonadaceae</taxon>
        <taxon>Hirschia</taxon>
    </lineage>
</organism>
<protein>
    <submittedName>
        <fullName evidence="12">Lysine-2,3-aminomutase-like protein</fullName>
    </submittedName>
</protein>
<dbReference type="InterPro" id="IPR007197">
    <property type="entry name" value="rSAM"/>
</dbReference>
<dbReference type="PIRSF" id="PIRSF004911">
    <property type="entry name" value="DUF160"/>
    <property type="match status" value="1"/>
</dbReference>
<evidence type="ECO:0000256" key="4">
    <source>
        <dbReference type="ARBA" id="ARBA00022485"/>
    </source>
</evidence>
<keyword evidence="4" id="KW-0004">4Fe-4S</keyword>
<evidence type="ECO:0000256" key="5">
    <source>
        <dbReference type="ARBA" id="ARBA00022691"/>
    </source>
</evidence>